<comment type="subunit">
    <text evidence="11">Homodimer.</text>
</comment>
<evidence type="ECO:0000256" key="11">
    <source>
        <dbReference type="RuleBase" id="RU366046"/>
    </source>
</evidence>
<dbReference type="EMBL" id="JAJIAO010000002">
    <property type="protein sequence ID" value="MCK8624477.1"/>
    <property type="molecule type" value="Genomic_DNA"/>
</dbReference>
<dbReference type="GO" id="GO:0003978">
    <property type="term" value="F:UDP-glucose 4-epimerase activity"/>
    <property type="evidence" value="ECO:0007669"/>
    <property type="project" value="UniProtKB-EC"/>
</dbReference>
<evidence type="ECO:0000256" key="3">
    <source>
        <dbReference type="ARBA" id="ARBA00004947"/>
    </source>
</evidence>
<evidence type="ECO:0000256" key="6">
    <source>
        <dbReference type="ARBA" id="ARBA00018569"/>
    </source>
</evidence>
<comment type="similarity">
    <text evidence="4 11">Belongs to the NAD(P)-dependent epimerase/dehydratase family.</text>
</comment>
<reference evidence="13 14" key="1">
    <citation type="submission" date="2021-11" db="EMBL/GenBank/DDBJ databases">
        <title>Comparative genomics of bee honey and flower isolates.</title>
        <authorList>
            <person name="Bechtner J.D."/>
            <person name="Gallus M.K."/>
            <person name="Ehrmann M."/>
        </authorList>
    </citation>
    <scope>NUCLEOTIDE SEQUENCE [LARGE SCALE GENOMIC DNA]</scope>
    <source>
        <strain evidence="13 14">M161</strain>
    </source>
</reference>
<gene>
    <name evidence="13" type="primary">galE</name>
    <name evidence="13" type="ORF">LNP07_03005</name>
</gene>
<keyword evidence="14" id="KW-1185">Reference proteome</keyword>
<keyword evidence="8" id="KW-0299">Galactose metabolism</keyword>
<evidence type="ECO:0000259" key="12">
    <source>
        <dbReference type="Pfam" id="PF01370"/>
    </source>
</evidence>
<dbReference type="Proteomes" id="UP001522905">
    <property type="component" value="Unassembled WGS sequence"/>
</dbReference>
<keyword evidence="9 11" id="KW-0413">Isomerase</keyword>
<dbReference type="CDD" id="cd05247">
    <property type="entry name" value="UDP_G4E_1_SDR_e"/>
    <property type="match status" value="1"/>
</dbReference>
<dbReference type="Gene3D" id="3.90.25.10">
    <property type="entry name" value="UDP-galactose 4-epimerase, domain 1"/>
    <property type="match status" value="1"/>
</dbReference>
<keyword evidence="10 11" id="KW-0119">Carbohydrate metabolism</keyword>
<dbReference type="NCBIfam" id="TIGR01179">
    <property type="entry name" value="galE"/>
    <property type="match status" value="1"/>
</dbReference>
<name>A0ABT0I1B3_9LACO</name>
<accession>A0ABT0I1B3</accession>
<keyword evidence="7 11" id="KW-0520">NAD</keyword>
<evidence type="ECO:0000313" key="14">
    <source>
        <dbReference type="Proteomes" id="UP001522905"/>
    </source>
</evidence>
<proteinExistence type="inferred from homology"/>
<comment type="caution">
    <text evidence="13">The sequence shown here is derived from an EMBL/GenBank/DDBJ whole genome shotgun (WGS) entry which is preliminary data.</text>
</comment>
<dbReference type="EC" id="5.1.3.2" evidence="5 11"/>
<organism evidence="13 14">
    <name type="scientific">Apilactobacillus xinyiensis</name>
    <dbReference type="NCBI Taxonomy" id="2841032"/>
    <lineage>
        <taxon>Bacteria</taxon>
        <taxon>Bacillati</taxon>
        <taxon>Bacillota</taxon>
        <taxon>Bacilli</taxon>
        <taxon>Lactobacillales</taxon>
        <taxon>Lactobacillaceae</taxon>
        <taxon>Apilactobacillus</taxon>
    </lineage>
</organism>
<evidence type="ECO:0000256" key="2">
    <source>
        <dbReference type="ARBA" id="ARBA00001911"/>
    </source>
</evidence>
<protein>
    <recommendedName>
        <fullName evidence="6 11">UDP-glucose 4-epimerase</fullName>
        <ecNumber evidence="5 11">5.1.3.2</ecNumber>
    </recommendedName>
</protein>
<dbReference type="PANTHER" id="PTHR43725:SF53">
    <property type="entry name" value="UDP-ARABINOSE 4-EPIMERASE 1"/>
    <property type="match status" value="1"/>
</dbReference>
<dbReference type="SUPFAM" id="SSF51735">
    <property type="entry name" value="NAD(P)-binding Rossmann-fold domains"/>
    <property type="match status" value="1"/>
</dbReference>
<evidence type="ECO:0000256" key="9">
    <source>
        <dbReference type="ARBA" id="ARBA00023235"/>
    </source>
</evidence>
<evidence type="ECO:0000313" key="13">
    <source>
        <dbReference type="EMBL" id="MCK8624477.1"/>
    </source>
</evidence>
<dbReference type="Gene3D" id="3.40.50.720">
    <property type="entry name" value="NAD(P)-binding Rossmann-like Domain"/>
    <property type="match status" value="1"/>
</dbReference>
<comment type="pathway">
    <text evidence="3 11">Carbohydrate metabolism; galactose metabolism.</text>
</comment>
<dbReference type="Pfam" id="PF01370">
    <property type="entry name" value="Epimerase"/>
    <property type="match status" value="1"/>
</dbReference>
<comment type="cofactor">
    <cofactor evidence="2 11">
        <name>NAD(+)</name>
        <dbReference type="ChEBI" id="CHEBI:57540"/>
    </cofactor>
</comment>
<feature type="domain" description="NAD-dependent epimerase/dehydratase" evidence="12">
    <location>
        <begin position="3"/>
        <end position="252"/>
    </location>
</feature>
<evidence type="ECO:0000256" key="8">
    <source>
        <dbReference type="ARBA" id="ARBA00023144"/>
    </source>
</evidence>
<dbReference type="InterPro" id="IPR036291">
    <property type="entry name" value="NAD(P)-bd_dom_sf"/>
</dbReference>
<comment type="catalytic activity">
    <reaction evidence="1 11">
        <text>UDP-alpha-D-glucose = UDP-alpha-D-galactose</text>
        <dbReference type="Rhea" id="RHEA:22168"/>
        <dbReference type="ChEBI" id="CHEBI:58885"/>
        <dbReference type="ChEBI" id="CHEBI:66914"/>
        <dbReference type="EC" id="5.1.3.2"/>
    </reaction>
</comment>
<dbReference type="InterPro" id="IPR005886">
    <property type="entry name" value="UDP_G4E"/>
</dbReference>
<dbReference type="PANTHER" id="PTHR43725">
    <property type="entry name" value="UDP-GLUCOSE 4-EPIMERASE"/>
    <property type="match status" value="1"/>
</dbReference>
<evidence type="ECO:0000256" key="7">
    <source>
        <dbReference type="ARBA" id="ARBA00023027"/>
    </source>
</evidence>
<dbReference type="InterPro" id="IPR001509">
    <property type="entry name" value="Epimerase_deHydtase"/>
</dbReference>
<sequence>MTILVPGGAGYIGSHTVNDLIKNGYDVAVVDNLATGYAKSVNSKARLYEGDIRDKEFMSEIFDKENIDAVIHFAGSSVVPESMQHPIKYFDNNVYGMITLLEMMEKYKVKNLVFSSSAAVYGEPKAVPIKESDATNPTNPYGESKLIIERLMKWADQAYGINSIALRYFNVGGASIDGIIGEQHNPETHLIPIVLQVAEGKRDKLQIYGTDYDTNDGTNVRDYVHVVDLANAHILAMQYLLNGGKSDIFNLGSSRGFSNMEILDAARRVTNKEIPAEFADRRPGDPGTLIADSTKARKVLHWQPKYESIEKIISSAWHFIEKHPNGLN</sequence>
<evidence type="ECO:0000256" key="1">
    <source>
        <dbReference type="ARBA" id="ARBA00000083"/>
    </source>
</evidence>
<evidence type="ECO:0000256" key="5">
    <source>
        <dbReference type="ARBA" id="ARBA00013189"/>
    </source>
</evidence>
<evidence type="ECO:0000256" key="10">
    <source>
        <dbReference type="ARBA" id="ARBA00023277"/>
    </source>
</evidence>
<dbReference type="RefSeq" id="WP_220728414.1">
    <property type="nucleotide sequence ID" value="NZ_BPLM01000010.1"/>
</dbReference>
<evidence type="ECO:0000256" key="4">
    <source>
        <dbReference type="ARBA" id="ARBA00007637"/>
    </source>
</evidence>